<evidence type="ECO:0000256" key="1">
    <source>
        <dbReference type="ARBA" id="ARBA00006336"/>
    </source>
</evidence>
<dbReference type="Proteomes" id="UP000651452">
    <property type="component" value="Unassembled WGS sequence"/>
</dbReference>
<dbReference type="GO" id="GO:0016787">
    <property type="term" value="F:hydrolase activity"/>
    <property type="evidence" value="ECO:0007669"/>
    <property type="project" value="UniProtKB-KW"/>
</dbReference>
<proteinExistence type="inferred from homology"/>
<dbReference type="InterPro" id="IPR050272">
    <property type="entry name" value="Isochorismatase-like_hydrls"/>
</dbReference>
<dbReference type="InterPro" id="IPR000868">
    <property type="entry name" value="Isochorismatase-like_dom"/>
</dbReference>
<gene>
    <name evidence="4" type="ORF">EKO04_000969</name>
</gene>
<organism evidence="4 5">
    <name type="scientific">Ascochyta lentis</name>
    <dbReference type="NCBI Taxonomy" id="205686"/>
    <lineage>
        <taxon>Eukaryota</taxon>
        <taxon>Fungi</taxon>
        <taxon>Dikarya</taxon>
        <taxon>Ascomycota</taxon>
        <taxon>Pezizomycotina</taxon>
        <taxon>Dothideomycetes</taxon>
        <taxon>Pleosporomycetidae</taxon>
        <taxon>Pleosporales</taxon>
        <taxon>Pleosporineae</taxon>
        <taxon>Didymellaceae</taxon>
        <taxon>Ascochyta</taxon>
    </lineage>
</organism>
<keyword evidence="2" id="KW-0378">Hydrolase</keyword>
<dbReference type="OrthoDB" id="167809at2759"/>
<comment type="caution">
    <text evidence="4">The sequence shown here is derived from an EMBL/GenBank/DDBJ whole genome shotgun (WGS) entry which is preliminary data.</text>
</comment>
<evidence type="ECO:0000313" key="4">
    <source>
        <dbReference type="EMBL" id="KAF9701546.1"/>
    </source>
</evidence>
<dbReference type="EMBL" id="RZGK01000002">
    <property type="protein sequence ID" value="KAF9701546.1"/>
    <property type="molecule type" value="Genomic_DNA"/>
</dbReference>
<comment type="similarity">
    <text evidence="1">Belongs to the isochorismatase family.</text>
</comment>
<sequence length="245" mass="26296">MPPSRIPSSTPYAWPHTPTLSPHTTALLIIDMQHDFLSPSGYLSTLSPTTNLRFTPLIPIIARLLTTFRAAGFPVLHTREGHEPHLATVSSRERHRSAVSGAQIGSQGPMGRFLVRGEVGHDIVGELAPVEGEVVIDKPGRGAFANTELEAVLKAKGVQNLVVCGVTADACVSTTVREASDRGYDVLVVEDGVESVNDELKKWSLESVKVEGGLFGVTAKSNAVIEAVEGWIGDSPKEKQSSRER</sequence>
<evidence type="ECO:0000313" key="5">
    <source>
        <dbReference type="Proteomes" id="UP000651452"/>
    </source>
</evidence>
<accession>A0A8H7JEY1</accession>
<dbReference type="CDD" id="cd00431">
    <property type="entry name" value="cysteine_hydrolases"/>
    <property type="match status" value="1"/>
</dbReference>
<dbReference type="SUPFAM" id="SSF52499">
    <property type="entry name" value="Isochorismatase-like hydrolases"/>
    <property type="match status" value="1"/>
</dbReference>
<dbReference type="PANTHER" id="PTHR43540:SF9">
    <property type="entry name" value="FAMILY HYDROLASE, PUTATIVE (AFU_ORTHOLOGUE AFUA_2G08700)-RELATED"/>
    <property type="match status" value="1"/>
</dbReference>
<evidence type="ECO:0000259" key="3">
    <source>
        <dbReference type="Pfam" id="PF00857"/>
    </source>
</evidence>
<protein>
    <recommendedName>
        <fullName evidence="3">Isochorismatase-like domain-containing protein</fullName>
    </recommendedName>
</protein>
<dbReference type="Gene3D" id="3.40.50.850">
    <property type="entry name" value="Isochorismatase-like"/>
    <property type="match status" value="1"/>
</dbReference>
<keyword evidence="5" id="KW-1185">Reference proteome</keyword>
<dbReference type="Pfam" id="PF00857">
    <property type="entry name" value="Isochorismatase"/>
    <property type="match status" value="1"/>
</dbReference>
<feature type="domain" description="Isochorismatase-like" evidence="3">
    <location>
        <begin position="25"/>
        <end position="209"/>
    </location>
</feature>
<reference evidence="4" key="2">
    <citation type="submission" date="2020-09" db="EMBL/GenBank/DDBJ databases">
        <title>Reference genome assembly for Australian Ascochyta lentis isolate Al4.</title>
        <authorList>
            <person name="Lee R.C."/>
            <person name="Farfan-Caceres L.M."/>
            <person name="Debler J.W."/>
            <person name="Williams A.H."/>
            <person name="Henares B.M."/>
        </authorList>
    </citation>
    <scope>NUCLEOTIDE SEQUENCE</scope>
    <source>
        <strain evidence="4">Al4</strain>
    </source>
</reference>
<reference evidence="4" key="1">
    <citation type="submission" date="2018-12" db="EMBL/GenBank/DDBJ databases">
        <authorList>
            <person name="Syme R.A."/>
            <person name="Farfan-Caceres L."/>
            <person name="Lichtenzveig J."/>
        </authorList>
    </citation>
    <scope>NUCLEOTIDE SEQUENCE</scope>
    <source>
        <strain evidence="4">Al4</strain>
    </source>
</reference>
<name>A0A8H7JEY1_9PLEO</name>
<dbReference type="InterPro" id="IPR036380">
    <property type="entry name" value="Isochorismatase-like_sf"/>
</dbReference>
<dbReference type="PANTHER" id="PTHR43540">
    <property type="entry name" value="PEROXYUREIDOACRYLATE/UREIDOACRYLATE AMIDOHYDROLASE-RELATED"/>
    <property type="match status" value="1"/>
</dbReference>
<dbReference type="AlphaFoldDB" id="A0A8H7JEY1"/>
<evidence type="ECO:0000256" key="2">
    <source>
        <dbReference type="ARBA" id="ARBA00022801"/>
    </source>
</evidence>